<feature type="compositionally biased region" description="Low complexity" evidence="1">
    <location>
        <begin position="1"/>
        <end position="21"/>
    </location>
</feature>
<dbReference type="EMBL" id="QKRW01000009">
    <property type="protein sequence ID" value="RAL65576.1"/>
    <property type="molecule type" value="Genomic_DNA"/>
</dbReference>
<gene>
    <name evidence="2" type="ORF">DID88_005248</name>
</gene>
<name>A0A395J016_9HELO</name>
<dbReference type="Proteomes" id="UP000249056">
    <property type="component" value="Unassembled WGS sequence"/>
</dbReference>
<evidence type="ECO:0000313" key="3">
    <source>
        <dbReference type="Proteomes" id="UP000249056"/>
    </source>
</evidence>
<evidence type="ECO:0000256" key="1">
    <source>
        <dbReference type="SAM" id="MobiDB-lite"/>
    </source>
</evidence>
<evidence type="ECO:0000313" key="2">
    <source>
        <dbReference type="EMBL" id="RAL65576.1"/>
    </source>
</evidence>
<proteinExistence type="predicted"/>
<dbReference type="AlphaFoldDB" id="A0A395J016"/>
<keyword evidence="3" id="KW-1185">Reference proteome</keyword>
<sequence length="162" mass="17846">MERNPPSSLSSNPSGPNASPSGKEDARRPRRAPPTPPPNRSLRDAAEIANTERTYLLNEVKLQRSHAFKAKERLKTFTEGPERDQLAIELDAQRAALEHERCDFRDQRAQFAARADDLEARVQKLTADEHKAATHARRRTAVCGAARRLGKDVSAAVGGSGE</sequence>
<organism evidence="2 3">
    <name type="scientific">Monilinia fructigena</name>
    <dbReference type="NCBI Taxonomy" id="38457"/>
    <lineage>
        <taxon>Eukaryota</taxon>
        <taxon>Fungi</taxon>
        <taxon>Dikarya</taxon>
        <taxon>Ascomycota</taxon>
        <taxon>Pezizomycotina</taxon>
        <taxon>Leotiomycetes</taxon>
        <taxon>Helotiales</taxon>
        <taxon>Sclerotiniaceae</taxon>
        <taxon>Monilinia</taxon>
    </lineage>
</organism>
<reference evidence="2 3" key="1">
    <citation type="submission" date="2018-06" db="EMBL/GenBank/DDBJ databases">
        <title>Genome Sequence of the Brown Rot Fungal Pathogen Monilinia fructigena.</title>
        <authorList>
            <person name="Landi L."/>
            <person name="De Miccolis Angelini R.M."/>
            <person name="Pollastro S."/>
            <person name="Abate D."/>
            <person name="Faretra F."/>
            <person name="Romanazzi G."/>
        </authorList>
    </citation>
    <scope>NUCLEOTIDE SEQUENCE [LARGE SCALE GENOMIC DNA]</scope>
    <source>
        <strain evidence="2 3">Mfrg269</strain>
    </source>
</reference>
<comment type="caution">
    <text evidence="2">The sequence shown here is derived from an EMBL/GenBank/DDBJ whole genome shotgun (WGS) entry which is preliminary data.</text>
</comment>
<protein>
    <submittedName>
        <fullName evidence="2">Uncharacterized protein</fullName>
    </submittedName>
</protein>
<feature type="region of interest" description="Disordered" evidence="1">
    <location>
        <begin position="1"/>
        <end position="45"/>
    </location>
</feature>
<accession>A0A395J016</accession>